<evidence type="ECO:0000256" key="5">
    <source>
        <dbReference type="ARBA" id="ARBA00023203"/>
    </source>
</evidence>
<evidence type="ECO:0000256" key="6">
    <source>
        <dbReference type="PROSITE-ProRule" id="PRU00782"/>
    </source>
</evidence>
<dbReference type="AlphaFoldDB" id="A0A315W445"/>
<dbReference type="GO" id="GO:0007015">
    <property type="term" value="P:actin filament organization"/>
    <property type="evidence" value="ECO:0007669"/>
    <property type="project" value="TreeGrafter"/>
</dbReference>
<dbReference type="InterPro" id="IPR036961">
    <property type="entry name" value="Kinesin_motor_dom_sf"/>
</dbReference>
<dbReference type="PROSITE" id="PS51456">
    <property type="entry name" value="MYOSIN_MOTOR"/>
    <property type="match status" value="1"/>
</dbReference>
<dbReference type="GO" id="GO:0016020">
    <property type="term" value="C:membrane"/>
    <property type="evidence" value="ECO:0007669"/>
    <property type="project" value="TreeGrafter"/>
</dbReference>
<dbReference type="Proteomes" id="UP000250572">
    <property type="component" value="Unassembled WGS sequence"/>
</dbReference>
<feature type="region of interest" description="Actin-binding" evidence="6">
    <location>
        <begin position="11"/>
        <end position="33"/>
    </location>
</feature>
<gene>
    <name evidence="8" type="ORF">CCH79_00015371</name>
</gene>
<feature type="non-terminal residue" evidence="8">
    <location>
        <position position="1"/>
    </location>
</feature>
<dbReference type="GO" id="GO:0000146">
    <property type="term" value="F:microfilament motor activity"/>
    <property type="evidence" value="ECO:0007669"/>
    <property type="project" value="TreeGrafter"/>
</dbReference>
<dbReference type="Gene3D" id="1.20.58.60">
    <property type="match status" value="1"/>
</dbReference>
<comment type="caution">
    <text evidence="6">Lacks conserved residue(s) required for the propagation of feature annotation.</text>
</comment>
<dbReference type="InterPro" id="IPR001609">
    <property type="entry name" value="Myosin_head_motor_dom-like"/>
</dbReference>
<dbReference type="GO" id="GO:0051015">
    <property type="term" value="F:actin filament binding"/>
    <property type="evidence" value="ECO:0007669"/>
    <property type="project" value="TreeGrafter"/>
</dbReference>
<comment type="caution">
    <text evidence="8">The sequence shown here is derived from an EMBL/GenBank/DDBJ whole genome shotgun (WGS) entry which is preliminary data.</text>
</comment>
<dbReference type="GO" id="GO:0005737">
    <property type="term" value="C:cytoplasm"/>
    <property type="evidence" value="ECO:0007669"/>
    <property type="project" value="TreeGrafter"/>
</dbReference>
<name>A0A315W445_GAMAF</name>
<dbReference type="GO" id="GO:0005524">
    <property type="term" value="F:ATP binding"/>
    <property type="evidence" value="ECO:0007669"/>
    <property type="project" value="UniProtKB-KW"/>
</dbReference>
<evidence type="ECO:0000256" key="3">
    <source>
        <dbReference type="ARBA" id="ARBA00023123"/>
    </source>
</evidence>
<evidence type="ECO:0000256" key="2">
    <source>
        <dbReference type="ARBA" id="ARBA00022840"/>
    </source>
</evidence>
<organism evidence="8 9">
    <name type="scientific">Gambusia affinis</name>
    <name type="common">Western mosquitofish</name>
    <name type="synonym">Heterandria affinis</name>
    <dbReference type="NCBI Taxonomy" id="33528"/>
    <lineage>
        <taxon>Eukaryota</taxon>
        <taxon>Metazoa</taxon>
        <taxon>Chordata</taxon>
        <taxon>Craniata</taxon>
        <taxon>Vertebrata</taxon>
        <taxon>Euteleostomi</taxon>
        <taxon>Actinopterygii</taxon>
        <taxon>Neopterygii</taxon>
        <taxon>Teleostei</taxon>
        <taxon>Neoteleostei</taxon>
        <taxon>Acanthomorphata</taxon>
        <taxon>Ovalentaria</taxon>
        <taxon>Atherinomorphae</taxon>
        <taxon>Cyprinodontiformes</taxon>
        <taxon>Poeciliidae</taxon>
        <taxon>Poeciliinae</taxon>
        <taxon>Gambusia</taxon>
    </lineage>
</organism>
<keyword evidence="9" id="KW-1185">Reference proteome</keyword>
<comment type="similarity">
    <text evidence="6">Belongs to the TRAFAC class myosin-kinesin ATPase superfamily. Myosin family.</text>
</comment>
<dbReference type="Gene3D" id="1.20.58.530">
    <property type="match status" value="1"/>
</dbReference>
<dbReference type="SUPFAM" id="SSF52540">
    <property type="entry name" value="P-loop containing nucleoside triphosphate hydrolases"/>
    <property type="match status" value="1"/>
</dbReference>
<protein>
    <recommendedName>
        <fullName evidence="7">Myosin motor domain-containing protein</fullName>
    </recommendedName>
</protein>
<keyword evidence="5 6" id="KW-0009">Actin-binding</keyword>
<evidence type="ECO:0000256" key="4">
    <source>
        <dbReference type="ARBA" id="ARBA00023175"/>
    </source>
</evidence>
<keyword evidence="4" id="KW-0505">Motor protein</keyword>
<reference evidence="8 9" key="1">
    <citation type="journal article" date="2018" name="G3 (Bethesda)">
        <title>A High-Quality Reference Genome for the Invasive Mosquitofish Gambusia affinis Using a Chicago Library.</title>
        <authorList>
            <person name="Hoffberg S.L."/>
            <person name="Troendle N.J."/>
            <person name="Glenn T.C."/>
            <person name="Mahmud O."/>
            <person name="Louha S."/>
            <person name="Chalopin D."/>
            <person name="Bennetzen J.L."/>
            <person name="Mauricio R."/>
        </authorList>
    </citation>
    <scope>NUCLEOTIDE SEQUENCE [LARGE SCALE GENOMIC DNA]</scope>
    <source>
        <strain evidence="8">NE01/NJP1002.9</strain>
        <tissue evidence="8">Muscle</tissue>
    </source>
</reference>
<evidence type="ECO:0000313" key="8">
    <source>
        <dbReference type="EMBL" id="PWA30474.1"/>
    </source>
</evidence>
<evidence type="ECO:0000256" key="1">
    <source>
        <dbReference type="ARBA" id="ARBA00022741"/>
    </source>
</evidence>
<dbReference type="Pfam" id="PF00063">
    <property type="entry name" value="Myosin_head"/>
    <property type="match status" value="1"/>
</dbReference>
<dbReference type="PANTHER" id="PTHR13140:SF313">
    <property type="entry name" value="UNCONVENTIONAL MYOSIN-VC"/>
    <property type="match status" value="1"/>
</dbReference>
<dbReference type="Gene3D" id="3.40.850.10">
    <property type="entry name" value="Kinesin motor domain"/>
    <property type="match status" value="1"/>
</dbReference>
<dbReference type="PANTHER" id="PTHR13140">
    <property type="entry name" value="MYOSIN"/>
    <property type="match status" value="1"/>
</dbReference>
<feature type="non-terminal residue" evidence="8">
    <location>
        <position position="105"/>
    </location>
</feature>
<proteinExistence type="inferred from homology"/>
<keyword evidence="3 6" id="KW-0518">Myosin</keyword>
<dbReference type="InterPro" id="IPR027417">
    <property type="entry name" value="P-loop_NTPase"/>
</dbReference>
<feature type="domain" description="Myosin motor" evidence="7">
    <location>
        <begin position="1"/>
        <end position="105"/>
    </location>
</feature>
<accession>A0A315W445</accession>
<evidence type="ECO:0000313" key="9">
    <source>
        <dbReference type="Proteomes" id="UP000250572"/>
    </source>
</evidence>
<sequence length="105" mass="12366">HCDLMQFRSSLSLLMETLNATTPHYVRCIKPNDEKLPFEYDSGRVVQQLRACGVLETIRISAQSYPSRWTYIEFYSRYSILMSHVEADFNDKKQTCKNVLQRLIQ</sequence>
<evidence type="ECO:0000259" key="7">
    <source>
        <dbReference type="PROSITE" id="PS51456"/>
    </source>
</evidence>
<keyword evidence="1" id="KW-0547">Nucleotide-binding</keyword>
<dbReference type="EMBL" id="NHOQ01000384">
    <property type="protein sequence ID" value="PWA30474.1"/>
    <property type="molecule type" value="Genomic_DNA"/>
</dbReference>
<keyword evidence="2" id="KW-0067">ATP-binding</keyword>
<dbReference type="GO" id="GO:0016459">
    <property type="term" value="C:myosin complex"/>
    <property type="evidence" value="ECO:0007669"/>
    <property type="project" value="UniProtKB-KW"/>
</dbReference>